<evidence type="ECO:0000256" key="7">
    <source>
        <dbReference type="ARBA" id="ARBA00025408"/>
    </source>
</evidence>
<evidence type="ECO:0000259" key="12">
    <source>
        <dbReference type="PROSITE" id="PS51133"/>
    </source>
</evidence>
<comment type="similarity">
    <text evidence="2 10">Belongs to the TFS-II family.</text>
</comment>
<dbReference type="GO" id="GO:0003677">
    <property type="term" value="F:DNA binding"/>
    <property type="evidence" value="ECO:0007669"/>
    <property type="project" value="UniProtKB-KW"/>
</dbReference>
<dbReference type="GO" id="GO:0006368">
    <property type="term" value="P:transcription elongation by RNA polymerase II"/>
    <property type="evidence" value="ECO:0007669"/>
    <property type="project" value="InterPro"/>
</dbReference>
<keyword evidence="15" id="KW-0648">Protein biosynthesis</keyword>
<dbReference type="InterPro" id="IPR001222">
    <property type="entry name" value="Znf_TFIIS"/>
</dbReference>
<keyword evidence="6 9" id="KW-0539">Nucleus</keyword>
<evidence type="ECO:0000256" key="3">
    <source>
        <dbReference type="ARBA" id="ARBA00022723"/>
    </source>
</evidence>
<dbReference type="PROSITE" id="PS51133">
    <property type="entry name" value="ZF_TFIIS_2"/>
    <property type="match status" value="1"/>
</dbReference>
<dbReference type="PROSITE" id="PS51321">
    <property type="entry name" value="TFIIS_CENTRAL"/>
    <property type="match status" value="1"/>
</dbReference>
<dbReference type="SMART" id="SM00440">
    <property type="entry name" value="ZnF_C2C2"/>
    <property type="match status" value="1"/>
</dbReference>
<evidence type="ECO:0000256" key="9">
    <source>
        <dbReference type="PROSITE-ProRule" id="PRU00649"/>
    </source>
</evidence>
<evidence type="ECO:0000256" key="10">
    <source>
        <dbReference type="RuleBase" id="RU368078"/>
    </source>
</evidence>
<dbReference type="PIRSF" id="PIRSF006704">
    <property type="entry name" value="TF_IIS"/>
    <property type="match status" value="1"/>
</dbReference>
<feature type="compositionally biased region" description="Basic and acidic residues" evidence="11">
    <location>
        <begin position="98"/>
        <end position="110"/>
    </location>
</feature>
<dbReference type="EMBL" id="GIIL01001108">
    <property type="protein sequence ID" value="NOV44834.1"/>
    <property type="molecule type" value="Transcribed_RNA"/>
</dbReference>
<keyword evidence="15" id="KW-0251">Elongation factor</keyword>
<sequence>MSVEDEVMRIQKKLHKMTTDEGSGQEQALDLLKSLQTLKIDLDILTKTRIGMTVNALRKCSKDDEVISLSKTLIKNWKKFLSCPAPAKESVSSTSKTKIKEEKKHEKDKTQTSFPPASTTTDSVRLKCRELLAGALKVDGEEHEGCASIEELAEELEECIYNEFKNTDTRYKNRIRSRVSNLKDSKNPTLRTNFIIGVIPASKLAKMSSEEMASDEIKKLREKFLKEAINDAQLATVQGTKTELLKCGKCKKRNCTYNQVQTRSADEPMTTFVLCNECGNRWKFC</sequence>
<evidence type="ECO:0000259" key="14">
    <source>
        <dbReference type="PROSITE" id="PS51321"/>
    </source>
</evidence>
<dbReference type="GO" id="GO:0005634">
    <property type="term" value="C:nucleus"/>
    <property type="evidence" value="ECO:0007669"/>
    <property type="project" value="UniProtKB-SubCell"/>
</dbReference>
<feature type="region of interest" description="Disordered" evidence="11">
    <location>
        <begin position="88"/>
        <end position="119"/>
    </location>
</feature>
<organism evidence="15">
    <name type="scientific">Xenopsylla cheopis</name>
    <name type="common">Oriental rat flea</name>
    <name type="synonym">Pulex cheopis</name>
    <dbReference type="NCBI Taxonomy" id="163159"/>
    <lineage>
        <taxon>Eukaryota</taxon>
        <taxon>Metazoa</taxon>
        <taxon>Ecdysozoa</taxon>
        <taxon>Arthropoda</taxon>
        <taxon>Hexapoda</taxon>
        <taxon>Insecta</taxon>
        <taxon>Pterygota</taxon>
        <taxon>Neoptera</taxon>
        <taxon>Endopterygota</taxon>
        <taxon>Siphonaptera</taxon>
        <taxon>Pulicidae</taxon>
        <taxon>Xenopsyllinae</taxon>
        <taxon>Xenopsylla</taxon>
    </lineage>
</organism>
<proteinExistence type="inferred from homology"/>
<dbReference type="CDD" id="cd00183">
    <property type="entry name" value="TFIIS_I"/>
    <property type="match status" value="1"/>
</dbReference>
<dbReference type="SUPFAM" id="SSF47676">
    <property type="entry name" value="Conserved domain common to transcription factors TFIIS, elongin A, CRSP70"/>
    <property type="match status" value="1"/>
</dbReference>
<dbReference type="GO" id="GO:0003746">
    <property type="term" value="F:translation elongation factor activity"/>
    <property type="evidence" value="ECO:0007669"/>
    <property type="project" value="UniProtKB-KW"/>
</dbReference>
<dbReference type="Gene3D" id="1.20.930.10">
    <property type="entry name" value="Conserved domain common to transcription factors TFIIS, elongin A, CRSP70"/>
    <property type="match status" value="1"/>
</dbReference>
<dbReference type="InterPro" id="IPR036575">
    <property type="entry name" value="TFIIS_cen_dom_sf"/>
</dbReference>
<dbReference type="Pfam" id="PF08711">
    <property type="entry name" value="Med26"/>
    <property type="match status" value="1"/>
</dbReference>
<evidence type="ECO:0000256" key="2">
    <source>
        <dbReference type="ARBA" id="ARBA00009647"/>
    </source>
</evidence>
<feature type="domain" description="TFIIS-type" evidence="12">
    <location>
        <begin position="243"/>
        <end position="283"/>
    </location>
</feature>
<accession>A0A6M2DG66</accession>
<dbReference type="Pfam" id="PF07500">
    <property type="entry name" value="TFIIS_M"/>
    <property type="match status" value="1"/>
</dbReference>
<keyword evidence="3 10" id="KW-0479">Metal-binding</keyword>
<dbReference type="InterPro" id="IPR017923">
    <property type="entry name" value="TFIIS_N"/>
</dbReference>
<dbReference type="FunFam" id="2.20.25.10:FF:000001">
    <property type="entry name" value="Probable Transcription elongation factor S-II"/>
    <property type="match status" value="1"/>
</dbReference>
<reference evidence="15" key="1">
    <citation type="submission" date="2020-03" db="EMBL/GenBank/DDBJ databases">
        <title>Transcriptomic Profiling of the Digestive Tract of the Rat Flea, Xenopsylla cheopis, Following Blood Feeding and Infection with Yersinia pestis.</title>
        <authorList>
            <person name="Bland D.M."/>
            <person name="Martens C.A."/>
            <person name="Virtaneva K."/>
            <person name="Kanakabandi K."/>
            <person name="Long D."/>
            <person name="Rosenke R."/>
            <person name="Saturday G.A."/>
            <person name="Hoyt F.H."/>
            <person name="Bruno D.P."/>
            <person name="Ribeiro J.M.C."/>
            <person name="Hinnebusch J."/>
        </authorList>
    </citation>
    <scope>NUCLEOTIDE SEQUENCE</scope>
</reference>
<dbReference type="InterPro" id="IPR035441">
    <property type="entry name" value="TFIIS/LEDGF_dom_sf"/>
</dbReference>
<keyword evidence="10" id="KW-0238">DNA-binding</keyword>
<name>A0A6M2DG66_XENCH</name>
<dbReference type="PROSITE" id="PS51319">
    <property type="entry name" value="TFIIS_N"/>
    <property type="match status" value="1"/>
</dbReference>
<evidence type="ECO:0000256" key="8">
    <source>
        <dbReference type="PROSITE-ProRule" id="PRU00472"/>
    </source>
</evidence>
<evidence type="ECO:0000256" key="4">
    <source>
        <dbReference type="ARBA" id="ARBA00022771"/>
    </source>
</evidence>
<feature type="domain" description="TFIIS central" evidence="14">
    <location>
        <begin position="124"/>
        <end position="240"/>
    </location>
</feature>
<dbReference type="InterPro" id="IPR035100">
    <property type="entry name" value="TF_IIS-typ"/>
</dbReference>
<evidence type="ECO:0000313" key="15">
    <source>
        <dbReference type="EMBL" id="NOV44834.1"/>
    </source>
</evidence>
<comment type="subcellular location">
    <subcellularLocation>
        <location evidence="1 9 10">Nucleus</location>
    </subcellularLocation>
</comment>
<dbReference type="SMART" id="SM00509">
    <property type="entry name" value="TFS2N"/>
    <property type="match status" value="1"/>
</dbReference>
<dbReference type="InterPro" id="IPR006289">
    <property type="entry name" value="TFSII"/>
</dbReference>
<evidence type="ECO:0000256" key="5">
    <source>
        <dbReference type="ARBA" id="ARBA00022833"/>
    </source>
</evidence>
<keyword evidence="10" id="KW-0804">Transcription</keyword>
<keyword evidence="4 8" id="KW-0863">Zinc-finger</keyword>
<dbReference type="PANTHER" id="PTHR11477">
    <property type="entry name" value="TRANSCRIPTION FACTOR S-II ZINC FINGER DOMAIN-CONTAINING PROTEIN"/>
    <property type="match status" value="1"/>
</dbReference>
<comment type="function">
    <text evidence="7">Necessary for efficient RNA polymerase II transcription elongation past template-encoded arresting sites. The arresting sites in DNA have the property of trapping a certain fraction of elongating RNA polymerases that pass through, resulting in locked ternary complexes. Cleavage of the nascent transcript by S-II allows the resumption of elongation from the new 3'-terminus.</text>
</comment>
<dbReference type="Gene3D" id="2.20.25.10">
    <property type="match status" value="1"/>
</dbReference>
<dbReference type="SUPFAM" id="SSF46942">
    <property type="entry name" value="Elongation factor TFIIS domain 2"/>
    <property type="match status" value="1"/>
</dbReference>
<dbReference type="AlphaFoldDB" id="A0A6M2DG66"/>
<dbReference type="NCBIfam" id="TIGR01385">
    <property type="entry name" value="TFSII"/>
    <property type="match status" value="1"/>
</dbReference>
<dbReference type="GO" id="GO:0008270">
    <property type="term" value="F:zinc ion binding"/>
    <property type="evidence" value="ECO:0007669"/>
    <property type="project" value="UniProtKB-UniRule"/>
</dbReference>
<keyword evidence="5 10" id="KW-0862">Zinc</keyword>
<dbReference type="PROSITE" id="PS00466">
    <property type="entry name" value="ZF_TFIIS_1"/>
    <property type="match status" value="1"/>
</dbReference>
<evidence type="ECO:0000256" key="6">
    <source>
        <dbReference type="ARBA" id="ARBA00023242"/>
    </source>
</evidence>
<dbReference type="PANTHER" id="PTHR11477:SF0">
    <property type="entry name" value="IP08861P-RELATED"/>
    <property type="match status" value="1"/>
</dbReference>
<dbReference type="Pfam" id="PF01096">
    <property type="entry name" value="Zn_ribbon_TFIIS"/>
    <property type="match status" value="1"/>
</dbReference>
<dbReference type="SUPFAM" id="SSF57783">
    <property type="entry name" value="Zinc beta-ribbon"/>
    <property type="match status" value="1"/>
</dbReference>
<dbReference type="Gene3D" id="1.10.472.30">
    <property type="entry name" value="Transcription elongation factor S-II, central domain"/>
    <property type="match status" value="1"/>
</dbReference>
<dbReference type="SMART" id="SM00510">
    <property type="entry name" value="TFS2M"/>
    <property type="match status" value="1"/>
</dbReference>
<evidence type="ECO:0000256" key="11">
    <source>
        <dbReference type="SAM" id="MobiDB-lite"/>
    </source>
</evidence>
<dbReference type="InterPro" id="IPR003618">
    <property type="entry name" value="TFIIS_cen_dom"/>
</dbReference>
<keyword evidence="10" id="KW-0805">Transcription regulation</keyword>
<evidence type="ECO:0000256" key="1">
    <source>
        <dbReference type="ARBA" id="ARBA00004123"/>
    </source>
</evidence>
<dbReference type="CDD" id="cd13749">
    <property type="entry name" value="Zn-ribbon_TFIIS"/>
    <property type="match status" value="1"/>
</dbReference>
<dbReference type="InterPro" id="IPR003617">
    <property type="entry name" value="TFIIS/CRSP70_N_sub"/>
</dbReference>
<evidence type="ECO:0000259" key="13">
    <source>
        <dbReference type="PROSITE" id="PS51319"/>
    </source>
</evidence>
<feature type="domain" description="TFIIS N-terminal" evidence="13">
    <location>
        <begin position="5"/>
        <end position="84"/>
    </location>
</feature>
<protein>
    <recommendedName>
        <fullName evidence="10">Transcription elongation factor</fullName>
    </recommendedName>
</protein>